<organism evidence="1 2">
    <name type="scientific">Cylindrobasidium torrendii FP15055 ss-10</name>
    <dbReference type="NCBI Taxonomy" id="1314674"/>
    <lineage>
        <taxon>Eukaryota</taxon>
        <taxon>Fungi</taxon>
        <taxon>Dikarya</taxon>
        <taxon>Basidiomycota</taxon>
        <taxon>Agaricomycotina</taxon>
        <taxon>Agaricomycetes</taxon>
        <taxon>Agaricomycetidae</taxon>
        <taxon>Agaricales</taxon>
        <taxon>Marasmiineae</taxon>
        <taxon>Physalacriaceae</taxon>
        <taxon>Cylindrobasidium</taxon>
    </lineage>
</organism>
<keyword evidence="2" id="KW-1185">Reference proteome</keyword>
<dbReference type="EMBL" id="KN880697">
    <property type="protein sequence ID" value="KIY63416.1"/>
    <property type="molecule type" value="Genomic_DNA"/>
</dbReference>
<reference evidence="1 2" key="1">
    <citation type="journal article" date="2015" name="Fungal Genet. Biol.">
        <title>Evolution of novel wood decay mechanisms in Agaricales revealed by the genome sequences of Fistulina hepatica and Cylindrobasidium torrendii.</title>
        <authorList>
            <person name="Floudas D."/>
            <person name="Held B.W."/>
            <person name="Riley R."/>
            <person name="Nagy L.G."/>
            <person name="Koehler G."/>
            <person name="Ransdell A.S."/>
            <person name="Younus H."/>
            <person name="Chow J."/>
            <person name="Chiniquy J."/>
            <person name="Lipzen A."/>
            <person name="Tritt A."/>
            <person name="Sun H."/>
            <person name="Haridas S."/>
            <person name="LaButti K."/>
            <person name="Ohm R.A."/>
            <person name="Kues U."/>
            <person name="Blanchette R.A."/>
            <person name="Grigoriev I.V."/>
            <person name="Minto R.E."/>
            <person name="Hibbett D.S."/>
        </authorList>
    </citation>
    <scope>NUCLEOTIDE SEQUENCE [LARGE SCALE GENOMIC DNA]</scope>
    <source>
        <strain evidence="1 2">FP15055 ss-10</strain>
    </source>
</reference>
<accession>A0A0D7B1M9</accession>
<evidence type="ECO:0000313" key="2">
    <source>
        <dbReference type="Proteomes" id="UP000054007"/>
    </source>
</evidence>
<dbReference type="AlphaFoldDB" id="A0A0D7B1M9"/>
<dbReference type="Proteomes" id="UP000054007">
    <property type="component" value="Unassembled WGS sequence"/>
</dbReference>
<name>A0A0D7B1M9_9AGAR</name>
<protein>
    <submittedName>
        <fullName evidence="1">Uncharacterized protein</fullName>
    </submittedName>
</protein>
<proteinExistence type="predicted"/>
<evidence type="ECO:0000313" key="1">
    <source>
        <dbReference type="EMBL" id="KIY63416.1"/>
    </source>
</evidence>
<dbReference type="OrthoDB" id="3249150at2759"/>
<gene>
    <name evidence="1" type="ORF">CYLTODRAFT_403254</name>
</gene>
<sequence length="106" mass="11557">MPSVTYPAGVIFKLTNDTPDVVSLQLLRDYTPHPDTTRPNPIVVLVEQMQPLSLVLQPGVTYRYVLRKRDQAADISSVSIPTLISCPLSDRASRTAYGCGTITPGT</sequence>